<keyword evidence="6" id="KW-0326">Glycosidase</keyword>
<evidence type="ECO:0000313" key="10">
    <source>
        <dbReference type="Proteomes" id="UP000009011"/>
    </source>
</evidence>
<dbReference type="GO" id="GO:0005764">
    <property type="term" value="C:lysosome"/>
    <property type="evidence" value="ECO:0007669"/>
    <property type="project" value="TreeGrafter"/>
</dbReference>
<dbReference type="PIRSF" id="PIRSF001092">
    <property type="entry name" value="Alpha-L-fucosidase"/>
    <property type="match status" value="1"/>
</dbReference>
<dbReference type="Pfam" id="PF01120">
    <property type="entry name" value="Alpha_L_fucos"/>
    <property type="match status" value="1"/>
</dbReference>
<dbReference type="SMART" id="SM00812">
    <property type="entry name" value="Alpha_L_fucos"/>
    <property type="match status" value="1"/>
</dbReference>
<dbReference type="EMBL" id="CP003557">
    <property type="protein sequence ID" value="AFN74825.1"/>
    <property type="molecule type" value="Genomic_DNA"/>
</dbReference>
<dbReference type="PANTHER" id="PTHR10030">
    <property type="entry name" value="ALPHA-L-FUCOSIDASE"/>
    <property type="match status" value="1"/>
</dbReference>
<dbReference type="InterPro" id="IPR017853">
    <property type="entry name" value="GH"/>
</dbReference>
<dbReference type="OrthoDB" id="1389336at2"/>
<gene>
    <name evidence="9" type="ordered locus">MROS_1590</name>
</gene>
<organism evidence="9 10">
    <name type="scientific">Melioribacter roseus (strain DSM 23840 / JCM 17771 / VKM B-2668 / P3M-2)</name>
    <dbReference type="NCBI Taxonomy" id="1191523"/>
    <lineage>
        <taxon>Bacteria</taxon>
        <taxon>Pseudomonadati</taxon>
        <taxon>Ignavibacteriota</taxon>
        <taxon>Ignavibacteria</taxon>
        <taxon>Ignavibacteriales</taxon>
        <taxon>Melioribacteraceae</taxon>
        <taxon>Melioribacter</taxon>
    </lineage>
</organism>
<evidence type="ECO:0000313" key="9">
    <source>
        <dbReference type="EMBL" id="AFN74825.1"/>
    </source>
</evidence>
<dbReference type="EC" id="3.2.1.51" evidence="3"/>
<dbReference type="STRING" id="1191523.MROS_1590"/>
<keyword evidence="5" id="KW-0378">Hydrolase</keyword>
<feature type="site" description="May be important for catalysis" evidence="7">
    <location>
        <position position="310"/>
    </location>
</feature>
<dbReference type="GO" id="GO:0006004">
    <property type="term" value="P:fucose metabolic process"/>
    <property type="evidence" value="ECO:0007669"/>
    <property type="project" value="InterPro"/>
</dbReference>
<evidence type="ECO:0000256" key="4">
    <source>
        <dbReference type="ARBA" id="ARBA00022729"/>
    </source>
</evidence>
<dbReference type="SUPFAM" id="SSF51445">
    <property type="entry name" value="(Trans)glycosidases"/>
    <property type="match status" value="1"/>
</dbReference>
<dbReference type="Gene3D" id="3.20.20.80">
    <property type="entry name" value="Glycosidases"/>
    <property type="match status" value="1"/>
</dbReference>
<proteinExistence type="inferred from homology"/>
<evidence type="ECO:0000256" key="7">
    <source>
        <dbReference type="PIRSR" id="PIRSR001092-1"/>
    </source>
</evidence>
<accession>I6Z6N3</accession>
<dbReference type="HOGENOM" id="CLU_002934_0_3_10"/>
<name>I6Z6N3_MELRP</name>
<evidence type="ECO:0000256" key="1">
    <source>
        <dbReference type="ARBA" id="ARBA00004071"/>
    </source>
</evidence>
<feature type="domain" description="Glycoside hydrolase family 29 N-terminal" evidence="8">
    <location>
        <begin position="18"/>
        <end position="377"/>
    </location>
</feature>
<dbReference type="GO" id="GO:0016139">
    <property type="term" value="P:glycoside catabolic process"/>
    <property type="evidence" value="ECO:0007669"/>
    <property type="project" value="TreeGrafter"/>
</dbReference>
<comment type="function">
    <text evidence="1">Alpha-L-fucosidase is responsible for hydrolyzing the alpha-1,6-linked fucose joined to the reducing-end N-acetylglucosamine of the carbohydrate moieties of glycoproteins.</text>
</comment>
<evidence type="ECO:0000256" key="3">
    <source>
        <dbReference type="ARBA" id="ARBA00012662"/>
    </source>
</evidence>
<dbReference type="InterPro" id="IPR016286">
    <property type="entry name" value="FUC_metazoa-typ"/>
</dbReference>
<dbReference type="PANTHER" id="PTHR10030:SF37">
    <property type="entry name" value="ALPHA-L-FUCOSIDASE-RELATED"/>
    <property type="match status" value="1"/>
</dbReference>
<evidence type="ECO:0000256" key="6">
    <source>
        <dbReference type="ARBA" id="ARBA00023295"/>
    </source>
</evidence>
<reference evidence="9 10" key="1">
    <citation type="journal article" date="2013" name="PLoS ONE">
        <title>Genomic analysis of Melioribacter roseus, facultatively anaerobic organotrophic bacterium representing a novel deep lineage within Bacteriodetes/Chlorobi group.</title>
        <authorList>
            <person name="Kadnikov V.V."/>
            <person name="Mardanov A.V."/>
            <person name="Podosokorskaya O.A."/>
            <person name="Gavrilov S.N."/>
            <person name="Kublanov I.V."/>
            <person name="Beletsky A.V."/>
            <person name="Bonch-Osmolovskaya E.A."/>
            <person name="Ravin N.V."/>
        </authorList>
    </citation>
    <scope>NUCLEOTIDE SEQUENCE [LARGE SCALE GENOMIC DNA]</scope>
    <source>
        <strain evidence="10">JCM 17771 / P3M-2</strain>
    </source>
</reference>
<dbReference type="InterPro" id="IPR057739">
    <property type="entry name" value="Glyco_hydro_29_N"/>
</dbReference>
<protein>
    <recommendedName>
        <fullName evidence="3">alpha-L-fucosidase</fullName>
        <ecNumber evidence="3">3.2.1.51</ecNumber>
    </recommendedName>
</protein>
<keyword evidence="4" id="KW-0732">Signal</keyword>
<dbReference type="KEGG" id="mro:MROS_1590"/>
<evidence type="ECO:0000259" key="8">
    <source>
        <dbReference type="Pfam" id="PF01120"/>
    </source>
</evidence>
<sequence>MAKEDKKPLHAGAVEIDEALKVYYPETDERVLKKLNVWQSLKFGLLMHWAPSSQWGIVESWSLCSEDEEWCKRNIEDYCEYKRLYENLITTFNPVEFNPEKWADAALAAGMKYFIFTTKHHDGFCMYDSNYTDYKITGERCPFRHNPNANITKALFDSFRHRNFMIGAYFSKPDWHSDYYWWRRFATPDRNVNYDIRKYPERWNKFVEFTHNQIMELMTDYGSIDILWLDGCWVRSYTEEELEAERKKANFNIYRIQNQDIKMPLLAKKAREKQPGLIIVDRAVPGPYQNYLTPENQIPENTLPYPWETCMPITPSWSYEPGLKYKSSREIIHLLIDIVSKGGNLLLNIAPTPEGDWEPEAYERLKDIGKWMKINGEAIYDSEPVFPYKQNQLSYTRNKSNFYAFYRIKEDENLLPKEINITIPEIKDEPVITVQGNDAILQCKRDGEKIIIIIPEELRKVKKDQYTFTMKIRT</sequence>
<evidence type="ECO:0000256" key="2">
    <source>
        <dbReference type="ARBA" id="ARBA00007951"/>
    </source>
</evidence>
<dbReference type="Proteomes" id="UP000009011">
    <property type="component" value="Chromosome"/>
</dbReference>
<evidence type="ECO:0000256" key="5">
    <source>
        <dbReference type="ARBA" id="ARBA00022801"/>
    </source>
</evidence>
<keyword evidence="10" id="KW-1185">Reference proteome</keyword>
<dbReference type="RefSeq" id="WP_014856259.1">
    <property type="nucleotide sequence ID" value="NC_018178.1"/>
</dbReference>
<dbReference type="GO" id="GO:0004560">
    <property type="term" value="F:alpha-L-fucosidase activity"/>
    <property type="evidence" value="ECO:0007669"/>
    <property type="project" value="InterPro"/>
</dbReference>
<dbReference type="PATRIC" id="fig|1191523.3.peg.1687"/>
<dbReference type="InterPro" id="IPR000933">
    <property type="entry name" value="Glyco_hydro_29"/>
</dbReference>
<comment type="similarity">
    <text evidence="2">Belongs to the glycosyl hydrolase 29 family.</text>
</comment>
<dbReference type="AlphaFoldDB" id="I6Z6N3"/>
<dbReference type="eggNOG" id="COG3669">
    <property type="taxonomic scope" value="Bacteria"/>
</dbReference>